<evidence type="ECO:0000313" key="3">
    <source>
        <dbReference type="Proteomes" id="UP000321079"/>
    </source>
</evidence>
<reference evidence="2 3" key="1">
    <citation type="submission" date="2019-07" db="EMBL/GenBank/DDBJ databases">
        <title>Whole genome shotgun sequence of Gluconobacter kanchanaburiensis NBRC 103587.</title>
        <authorList>
            <person name="Hosoyama A."/>
            <person name="Uohara A."/>
            <person name="Ohji S."/>
            <person name="Ichikawa N."/>
        </authorList>
    </citation>
    <scope>NUCLEOTIDE SEQUENCE [LARGE SCALE GENOMIC DNA]</scope>
    <source>
        <strain evidence="2 3">NBRC 103587</strain>
    </source>
</reference>
<keyword evidence="3" id="KW-1185">Reference proteome</keyword>
<gene>
    <name evidence="2" type="ORF">GKA01_19250</name>
</gene>
<evidence type="ECO:0000313" key="2">
    <source>
        <dbReference type="EMBL" id="GEK96728.1"/>
    </source>
</evidence>
<dbReference type="EMBL" id="BJVA01000011">
    <property type="protein sequence ID" value="GEK96728.1"/>
    <property type="molecule type" value="Genomic_DNA"/>
</dbReference>
<protein>
    <submittedName>
        <fullName evidence="2">Uncharacterized protein</fullName>
    </submittedName>
</protein>
<dbReference type="Proteomes" id="UP000321079">
    <property type="component" value="Unassembled WGS sequence"/>
</dbReference>
<proteinExistence type="predicted"/>
<evidence type="ECO:0000256" key="1">
    <source>
        <dbReference type="SAM" id="MobiDB-lite"/>
    </source>
</evidence>
<accession>A0A511B8K1</accession>
<sequence length="68" mass="7433">MRVEKGSGPDRQSGDQPASAPQRSAAGCWFGGQWLGARLWTGLVLRIHFRTISLPKASEDKGFRSMGM</sequence>
<feature type="region of interest" description="Disordered" evidence="1">
    <location>
        <begin position="1"/>
        <end position="24"/>
    </location>
</feature>
<organism evidence="2 3">
    <name type="scientific">Gluconobacter kanchanaburiensis NBRC 103587</name>
    <dbReference type="NCBI Taxonomy" id="1307948"/>
    <lineage>
        <taxon>Bacteria</taxon>
        <taxon>Pseudomonadati</taxon>
        <taxon>Pseudomonadota</taxon>
        <taxon>Alphaproteobacteria</taxon>
        <taxon>Acetobacterales</taxon>
        <taxon>Acetobacteraceae</taxon>
        <taxon>Gluconobacter</taxon>
    </lineage>
</organism>
<dbReference type="AlphaFoldDB" id="A0A511B8K1"/>
<name>A0A511B8K1_9PROT</name>
<comment type="caution">
    <text evidence="2">The sequence shown here is derived from an EMBL/GenBank/DDBJ whole genome shotgun (WGS) entry which is preliminary data.</text>
</comment>